<dbReference type="InterPro" id="IPR038332">
    <property type="entry name" value="PPE_sf"/>
</dbReference>
<feature type="compositionally biased region" description="Polar residues" evidence="1">
    <location>
        <begin position="293"/>
        <end position="309"/>
    </location>
</feature>
<feature type="compositionally biased region" description="Gly residues" evidence="1">
    <location>
        <begin position="329"/>
        <end position="370"/>
    </location>
</feature>
<evidence type="ECO:0000256" key="1">
    <source>
        <dbReference type="SAM" id="MobiDB-lite"/>
    </source>
</evidence>
<dbReference type="RefSeq" id="WP_378263202.1">
    <property type="nucleotide sequence ID" value="NZ_JBHUKR010000006.1"/>
</dbReference>
<evidence type="ECO:0000313" key="3">
    <source>
        <dbReference type="Proteomes" id="UP001597417"/>
    </source>
</evidence>
<feature type="region of interest" description="Disordered" evidence="1">
    <location>
        <begin position="223"/>
        <end position="247"/>
    </location>
</feature>
<name>A0ABW5FPU1_9PSEU</name>
<feature type="compositionally biased region" description="Low complexity" evidence="1">
    <location>
        <begin position="310"/>
        <end position="328"/>
    </location>
</feature>
<dbReference type="Gene3D" id="1.20.1260.20">
    <property type="entry name" value="PPE superfamily"/>
    <property type="match status" value="1"/>
</dbReference>
<reference evidence="3" key="1">
    <citation type="journal article" date="2019" name="Int. J. Syst. Evol. Microbiol.">
        <title>The Global Catalogue of Microorganisms (GCM) 10K type strain sequencing project: providing services to taxonomists for standard genome sequencing and annotation.</title>
        <authorList>
            <consortium name="The Broad Institute Genomics Platform"/>
            <consortium name="The Broad Institute Genome Sequencing Center for Infectious Disease"/>
            <person name="Wu L."/>
            <person name="Ma J."/>
        </authorList>
    </citation>
    <scope>NUCLEOTIDE SEQUENCE [LARGE SCALE GENOMIC DNA]</scope>
    <source>
        <strain evidence="3">CGMCC 4.7645</strain>
    </source>
</reference>
<organism evidence="2 3">
    <name type="scientific">Amycolatopsis pigmentata</name>
    <dbReference type="NCBI Taxonomy" id="450801"/>
    <lineage>
        <taxon>Bacteria</taxon>
        <taxon>Bacillati</taxon>
        <taxon>Actinomycetota</taxon>
        <taxon>Actinomycetes</taxon>
        <taxon>Pseudonocardiales</taxon>
        <taxon>Pseudonocardiaceae</taxon>
        <taxon>Amycolatopsis</taxon>
    </lineage>
</organism>
<dbReference type="Proteomes" id="UP001597417">
    <property type="component" value="Unassembled WGS sequence"/>
</dbReference>
<feature type="compositionally biased region" description="Low complexity" evidence="1">
    <location>
        <begin position="388"/>
        <end position="402"/>
    </location>
</feature>
<evidence type="ECO:0008006" key="4">
    <source>
        <dbReference type="Google" id="ProtNLM"/>
    </source>
</evidence>
<comment type="caution">
    <text evidence="2">The sequence shown here is derived from an EMBL/GenBank/DDBJ whole genome shotgun (WGS) entry which is preliminary data.</text>
</comment>
<dbReference type="EMBL" id="JBHUKR010000006">
    <property type="protein sequence ID" value="MFD2416427.1"/>
    <property type="molecule type" value="Genomic_DNA"/>
</dbReference>
<proteinExistence type="predicted"/>
<evidence type="ECO:0000313" key="2">
    <source>
        <dbReference type="EMBL" id="MFD2416427.1"/>
    </source>
</evidence>
<feature type="region of interest" description="Disordered" evidence="1">
    <location>
        <begin position="259"/>
        <end position="370"/>
    </location>
</feature>
<gene>
    <name evidence="2" type="ORF">ACFSXZ_08795</name>
</gene>
<sequence>MSLWSALGGVYKDAVGAVEDAGRWVEQRIDDAGNWLDTVFHGHPGAQAMPIPEIVKEIQNGYGSTDLHQGAHVANDQTRAQLAISDGSHDLVQRLESAWSGNGADAARENIRPLAVSADDASRTLAANAQHVQTQADTFDRIRNSVLPMPDPAPEANWYDNLVPGASDAEKAVEQYNLQLWQNRQLYDRYHQSSTTVGQSIKIDYGHLPGDQETQISAFQLDPSQQGKDAASGHQTPTGVGGGGSGGYQAPGAAGSYALPVAHSTGGPGGVPGSPRPSVGGYNPSGGGYNPVTTTSGYKPPGNTSNYPQGSSAPGSFGAGGPDPSAGFAGFGPVGGGGFGGGGFGGAGGGESEGRGPGAGSGARGPLAGGNRVGAGEGGYAARPGAVSGAGTAGAAGRAGMSGMSGMGGAAGKGKGEEDEEHETKYLVSEDGDETFGTDQKTAPPVIGL</sequence>
<feature type="compositionally biased region" description="Gly residues" evidence="1">
    <location>
        <begin position="403"/>
        <end position="413"/>
    </location>
</feature>
<protein>
    <recommendedName>
        <fullName evidence="4">PPE family protein</fullName>
    </recommendedName>
</protein>
<feature type="region of interest" description="Disordered" evidence="1">
    <location>
        <begin position="388"/>
        <end position="449"/>
    </location>
</feature>
<dbReference type="SUPFAM" id="SSF140459">
    <property type="entry name" value="PE/PPE dimer-like"/>
    <property type="match status" value="1"/>
</dbReference>
<keyword evidence="3" id="KW-1185">Reference proteome</keyword>
<accession>A0ABW5FPU1</accession>